<evidence type="ECO:0000313" key="1">
    <source>
        <dbReference type="EMBL" id="ABD40354.1"/>
    </source>
</evidence>
<dbReference type="eggNOG" id="arCOG02258">
    <property type="taxonomic scope" value="Archaea"/>
</dbReference>
<dbReference type="Proteomes" id="UP000001941">
    <property type="component" value="Chromosome"/>
</dbReference>
<gene>
    <name evidence="1" type="ordered locus">Mhun_0596</name>
</gene>
<dbReference type="KEGG" id="mhu:Mhun_0596"/>
<dbReference type="InParanoid" id="Q2FLP5"/>
<dbReference type="STRING" id="323259.Mhun_0596"/>
<sequence length="257" mass="28620">MSNAAPDLLPAYIPIFSFELEQTDYLIAQKEQLSRILTPTGGNIQKIWLTGALTSYEPGRQGEIIRIADPTGAVSLIIKPQTLDSLEPADLVPPLFLSVTAHPEKNTGSDNRTIRWIVETCRIATKQDRDIWIQAAAGSLLNRLHELRKGLLSGDLNEEMREAQTHYHIQYGHLTGFAERAEKALGVIKEPGPPVDPAELILSIIKEYSGPRGIHIDDIQKYTRRAALADELVRNTIRNLVAEDEVYQPAPGYIKLL</sequence>
<evidence type="ECO:0000313" key="2">
    <source>
        <dbReference type="Proteomes" id="UP000001941"/>
    </source>
</evidence>
<dbReference type="AlphaFoldDB" id="Q2FLP5"/>
<reference evidence="2" key="1">
    <citation type="journal article" date="2016" name="Stand. Genomic Sci.">
        <title>Complete genome sequence of Methanospirillum hungatei type strain JF1.</title>
        <authorList>
            <person name="Gunsalus R.P."/>
            <person name="Cook L.E."/>
            <person name="Crable B."/>
            <person name="Rohlin L."/>
            <person name="McDonald E."/>
            <person name="Mouttaki H."/>
            <person name="Sieber J.R."/>
            <person name="Poweleit N."/>
            <person name="Zhou H."/>
            <person name="Lapidus A.L."/>
            <person name="Daligault H.E."/>
            <person name="Land M."/>
            <person name="Gilna P."/>
            <person name="Ivanova N."/>
            <person name="Kyrpides N."/>
            <person name="Culley D.E."/>
            <person name="McInerney M.J."/>
        </authorList>
    </citation>
    <scope>NUCLEOTIDE SEQUENCE [LARGE SCALE GENOMIC DNA]</scope>
    <source>
        <strain evidence="2">ATCC 27890 / DSM 864 / NBRC 100397 / JF-1</strain>
    </source>
</reference>
<organism evidence="1 2">
    <name type="scientific">Methanospirillum hungatei JF-1 (strain ATCC 27890 / DSM 864 / NBRC 100397 / JF-1)</name>
    <dbReference type="NCBI Taxonomy" id="323259"/>
    <lineage>
        <taxon>Archaea</taxon>
        <taxon>Methanobacteriati</taxon>
        <taxon>Methanobacteriota</taxon>
        <taxon>Stenosarchaea group</taxon>
        <taxon>Methanomicrobia</taxon>
        <taxon>Methanomicrobiales</taxon>
        <taxon>Methanospirillaceae</taxon>
        <taxon>Methanospirillum</taxon>
    </lineage>
</organism>
<dbReference type="HOGENOM" id="CLU_080075_0_1_2"/>
<proteinExistence type="predicted"/>
<accession>Q2FLP5</accession>
<protein>
    <submittedName>
        <fullName evidence="1">Uncharacterized protein</fullName>
    </submittedName>
</protein>
<keyword evidence="2" id="KW-1185">Reference proteome</keyword>
<dbReference type="EMBL" id="CP000254">
    <property type="protein sequence ID" value="ABD40354.1"/>
    <property type="molecule type" value="Genomic_DNA"/>
</dbReference>
<name>Q2FLP5_METHJ</name>
<dbReference type="EnsemblBacteria" id="ABD40354">
    <property type="protein sequence ID" value="ABD40354"/>
    <property type="gene ID" value="Mhun_0596"/>
</dbReference>